<gene>
    <name evidence="4" type="ORF">Tci_018479</name>
</gene>
<dbReference type="AlphaFoldDB" id="A0A6L2KAL5"/>
<dbReference type="GO" id="GO:0015074">
    <property type="term" value="P:DNA integration"/>
    <property type="evidence" value="ECO:0007669"/>
    <property type="project" value="InterPro"/>
</dbReference>
<dbReference type="PANTHER" id="PTHR42648">
    <property type="entry name" value="TRANSPOSASE, PUTATIVE-RELATED"/>
    <property type="match status" value="1"/>
</dbReference>
<evidence type="ECO:0000259" key="3">
    <source>
        <dbReference type="PROSITE" id="PS50994"/>
    </source>
</evidence>
<dbReference type="PANTHER" id="PTHR42648:SF18">
    <property type="entry name" value="RETROTRANSPOSON, UNCLASSIFIED-LIKE PROTEIN"/>
    <property type="match status" value="1"/>
</dbReference>
<comment type="caution">
    <text evidence="4">The sequence shown here is derived from an EMBL/GenBank/DDBJ whole genome shotgun (WGS) entry which is preliminary data.</text>
</comment>
<keyword evidence="2" id="KW-0378">Hydrolase</keyword>
<reference evidence="4" key="1">
    <citation type="journal article" date="2019" name="Sci. Rep.">
        <title>Draft genome of Tanacetum cinerariifolium, the natural source of mosquito coil.</title>
        <authorList>
            <person name="Yamashiro T."/>
            <person name="Shiraishi A."/>
            <person name="Satake H."/>
            <person name="Nakayama K."/>
        </authorList>
    </citation>
    <scope>NUCLEOTIDE SEQUENCE</scope>
</reference>
<name>A0A6L2KAL5_TANCI</name>
<dbReference type="InterPro" id="IPR057670">
    <property type="entry name" value="SH3_retrovirus"/>
</dbReference>
<evidence type="ECO:0000313" key="4">
    <source>
        <dbReference type="EMBL" id="GEU46501.1"/>
    </source>
</evidence>
<dbReference type="InterPro" id="IPR001584">
    <property type="entry name" value="Integrase_cat-core"/>
</dbReference>
<dbReference type="GO" id="GO:0046872">
    <property type="term" value="F:metal ion binding"/>
    <property type="evidence" value="ECO:0007669"/>
    <property type="project" value="UniProtKB-KW"/>
</dbReference>
<dbReference type="Pfam" id="PF00665">
    <property type="entry name" value="rve"/>
    <property type="match status" value="1"/>
</dbReference>
<sequence length="623" mass="71864">MDLCGPMRIASINGKQYILVIVDDYSVYTWVHFLRSKDEAPAVIIMFLKRITVLLQSPVIIIRTDNDTEFKNQVLKVYFDSVGITHQIIYNRRTKKIMETMNVSFDELSAMAFEQRSSKPELQCMTSGHISSELDLTYAPSTITKQQPTEGELDLLFEAMYDDYFGGQPSASVENVSPVQEPQVRRVLHMASASPICLMAWATSIKSWLWHQRLSHLNFDTINDLAKTILSPVFQNSNTIKNIFVSYVSKEKVKGHLTHLNQFQILSREAARTMLIFSRAPLYFWAEAIATACYTQNRSIIHHRFDKPPYELINGRKPDISFLHVFGALCYPENNHEDIRKLGQKGDISFFIGYSANSCAYRVYNRRTKKIIETMNVTFDELSVMVFEQSSLKSKLQSMTSKKISSRLDLTYAPLTITTQQPTEGEFDLLFEAMYDDHIGGAAESSSSQYVDLSNMHMFYQPYPHEYQWTKDHPLEQVIGEPSQPVLIRNQLRSDGDMCMYALTVLVPASDNIKPLTLKWLFRNKHDEENTVIQNKTHLVVRGYRQEEGIDFEESFSSVARMEAIRIFLAYASHKLFNVFQMDIKTIFLHGTLKENVYVCEFEGFIDADHPSHVYKLKMHYID</sequence>
<organism evidence="4">
    <name type="scientific">Tanacetum cinerariifolium</name>
    <name type="common">Dalmatian daisy</name>
    <name type="synonym">Chrysanthemum cinerariifolium</name>
    <dbReference type="NCBI Taxonomy" id="118510"/>
    <lineage>
        <taxon>Eukaryota</taxon>
        <taxon>Viridiplantae</taxon>
        <taxon>Streptophyta</taxon>
        <taxon>Embryophyta</taxon>
        <taxon>Tracheophyta</taxon>
        <taxon>Spermatophyta</taxon>
        <taxon>Magnoliopsida</taxon>
        <taxon>eudicotyledons</taxon>
        <taxon>Gunneridae</taxon>
        <taxon>Pentapetalae</taxon>
        <taxon>asterids</taxon>
        <taxon>campanulids</taxon>
        <taxon>Asterales</taxon>
        <taxon>Asteraceae</taxon>
        <taxon>Asteroideae</taxon>
        <taxon>Anthemideae</taxon>
        <taxon>Anthemidinae</taxon>
        <taxon>Tanacetum</taxon>
    </lineage>
</organism>
<dbReference type="Pfam" id="PF07727">
    <property type="entry name" value="RVT_2"/>
    <property type="match status" value="1"/>
</dbReference>
<dbReference type="PROSITE" id="PS50994">
    <property type="entry name" value="INTEGRASE"/>
    <property type="match status" value="1"/>
</dbReference>
<dbReference type="GO" id="GO:0016787">
    <property type="term" value="F:hydrolase activity"/>
    <property type="evidence" value="ECO:0007669"/>
    <property type="project" value="UniProtKB-KW"/>
</dbReference>
<dbReference type="Gene3D" id="3.30.420.10">
    <property type="entry name" value="Ribonuclease H-like superfamily/Ribonuclease H"/>
    <property type="match status" value="1"/>
</dbReference>
<keyword evidence="1" id="KW-0479">Metal-binding</keyword>
<dbReference type="InterPro" id="IPR012337">
    <property type="entry name" value="RNaseH-like_sf"/>
</dbReference>
<accession>A0A6L2KAL5</accession>
<evidence type="ECO:0000256" key="2">
    <source>
        <dbReference type="ARBA" id="ARBA00022801"/>
    </source>
</evidence>
<protein>
    <submittedName>
        <fullName evidence="4">Retrovirus-related Pol polyprotein from transposon TNT 1-94</fullName>
    </submittedName>
</protein>
<dbReference type="SUPFAM" id="SSF53098">
    <property type="entry name" value="Ribonuclease H-like"/>
    <property type="match status" value="1"/>
</dbReference>
<dbReference type="Pfam" id="PF25597">
    <property type="entry name" value="SH3_retrovirus"/>
    <property type="match status" value="1"/>
</dbReference>
<feature type="domain" description="Integrase catalytic" evidence="3">
    <location>
        <begin position="1"/>
        <end position="156"/>
    </location>
</feature>
<proteinExistence type="predicted"/>
<dbReference type="InterPro" id="IPR039537">
    <property type="entry name" value="Retrotran_Ty1/copia-like"/>
</dbReference>
<dbReference type="InterPro" id="IPR036397">
    <property type="entry name" value="RNaseH_sf"/>
</dbReference>
<dbReference type="EMBL" id="BKCJ010002134">
    <property type="protein sequence ID" value="GEU46501.1"/>
    <property type="molecule type" value="Genomic_DNA"/>
</dbReference>
<dbReference type="GO" id="GO:0003676">
    <property type="term" value="F:nucleic acid binding"/>
    <property type="evidence" value="ECO:0007669"/>
    <property type="project" value="InterPro"/>
</dbReference>
<evidence type="ECO:0000256" key="1">
    <source>
        <dbReference type="ARBA" id="ARBA00022723"/>
    </source>
</evidence>
<dbReference type="InterPro" id="IPR013103">
    <property type="entry name" value="RVT_2"/>
</dbReference>